<comment type="catalytic activity">
    <reaction evidence="4 5">
        <text>L-glutaminyl-[peptide chain release factor] + S-adenosyl-L-methionine = N(5)-methyl-L-glutaminyl-[peptide chain release factor] + S-adenosyl-L-homocysteine + H(+)</text>
        <dbReference type="Rhea" id="RHEA:42896"/>
        <dbReference type="Rhea" id="RHEA-COMP:10271"/>
        <dbReference type="Rhea" id="RHEA-COMP:10272"/>
        <dbReference type="ChEBI" id="CHEBI:15378"/>
        <dbReference type="ChEBI" id="CHEBI:30011"/>
        <dbReference type="ChEBI" id="CHEBI:57856"/>
        <dbReference type="ChEBI" id="CHEBI:59789"/>
        <dbReference type="ChEBI" id="CHEBI:61891"/>
        <dbReference type="EC" id="2.1.1.297"/>
    </reaction>
</comment>
<gene>
    <name evidence="5" type="primary">prmC</name>
    <name evidence="8" type="ORF">EV211_11444</name>
</gene>
<dbReference type="GO" id="GO:0032259">
    <property type="term" value="P:methylation"/>
    <property type="evidence" value="ECO:0007669"/>
    <property type="project" value="UniProtKB-KW"/>
</dbReference>
<evidence type="ECO:0000259" key="6">
    <source>
        <dbReference type="Pfam" id="PF05175"/>
    </source>
</evidence>
<dbReference type="Gene3D" id="3.40.50.150">
    <property type="entry name" value="Vaccinia Virus protein VP39"/>
    <property type="match status" value="1"/>
</dbReference>
<name>A0A4R6Q3P1_9FIRM</name>
<dbReference type="CDD" id="cd02440">
    <property type="entry name" value="AdoMet_MTases"/>
    <property type="match status" value="1"/>
</dbReference>
<dbReference type="PROSITE" id="PS00092">
    <property type="entry name" value="N6_MTASE"/>
    <property type="match status" value="1"/>
</dbReference>
<dbReference type="Pfam" id="PF17827">
    <property type="entry name" value="PrmC_N"/>
    <property type="match status" value="1"/>
</dbReference>
<dbReference type="AlphaFoldDB" id="A0A4R6Q3P1"/>
<protein>
    <recommendedName>
        <fullName evidence="5">Release factor glutamine methyltransferase</fullName>
        <shortName evidence="5">RF MTase</shortName>
        <ecNumber evidence="5">2.1.1.297</ecNumber>
    </recommendedName>
    <alternativeName>
        <fullName evidence="5">N5-glutamine methyltransferase PrmC</fullName>
    </alternativeName>
    <alternativeName>
        <fullName evidence="5">Protein-(glutamine-N5) MTase PrmC</fullName>
    </alternativeName>
    <alternativeName>
        <fullName evidence="5">Protein-glutamine N-methyltransferase PrmC</fullName>
    </alternativeName>
</protein>
<accession>A0A4R6Q3P1</accession>
<evidence type="ECO:0000313" key="9">
    <source>
        <dbReference type="Proteomes" id="UP000295500"/>
    </source>
</evidence>
<dbReference type="NCBIfam" id="TIGR03534">
    <property type="entry name" value="RF_mod_PrmC"/>
    <property type="match status" value="1"/>
</dbReference>
<dbReference type="InterPro" id="IPR004556">
    <property type="entry name" value="HemK-like"/>
</dbReference>
<evidence type="ECO:0000256" key="1">
    <source>
        <dbReference type="ARBA" id="ARBA00022603"/>
    </source>
</evidence>
<comment type="caution">
    <text evidence="8">The sequence shown here is derived from an EMBL/GenBank/DDBJ whole genome shotgun (WGS) entry which is preliminary data.</text>
</comment>
<sequence>MSMRVKELMNIGQAQLEKCGVADAAIDSKQLYCFLMHVPNSKLILEYQRTIDDAQCDEYFKLLDRRSAGEPLQYIVGFQEFMGLTFRVNPSVLIPRMDTEVLVENAVSIVNEGKFGGEELPVKHKKDYEVLDVGCGSGAIGISIAKLGKRVKVTCSDISKDALTVAEKNASLNGVGKDIEFKSGDLLEPFKGHFKKRKFDMIVSNPPYIRSDVIPTLQREIKEHEPILALDGGPDGLDQYRRLIPDVADHLNKEGIVMLEIGYDQMDAVKGLFKADERFENVMGLQDLAGRDRVVFATLAGKKKK</sequence>
<keyword evidence="9" id="KW-1185">Reference proteome</keyword>
<evidence type="ECO:0000256" key="2">
    <source>
        <dbReference type="ARBA" id="ARBA00022679"/>
    </source>
</evidence>
<dbReference type="InterPro" id="IPR002052">
    <property type="entry name" value="DNA_methylase_N6_adenine_CS"/>
</dbReference>
<organism evidence="8 9">
    <name type="scientific">Aminicella lysinilytica</name>
    <dbReference type="NCBI Taxonomy" id="433323"/>
    <lineage>
        <taxon>Bacteria</taxon>
        <taxon>Bacillati</taxon>
        <taxon>Bacillota</taxon>
        <taxon>Clostridia</taxon>
        <taxon>Peptostreptococcales</taxon>
        <taxon>Anaerovoracaceae</taxon>
        <taxon>Aminicella</taxon>
    </lineage>
</organism>
<dbReference type="InterPro" id="IPR029063">
    <property type="entry name" value="SAM-dependent_MTases_sf"/>
</dbReference>
<comment type="caution">
    <text evidence="5">Lacks conserved residue(s) required for the propagation of feature annotation.</text>
</comment>
<feature type="binding site" evidence="5">
    <location>
        <begin position="205"/>
        <end position="208"/>
    </location>
    <ligand>
        <name>substrate</name>
    </ligand>
</feature>
<keyword evidence="2 5" id="KW-0808">Transferase</keyword>
<dbReference type="GO" id="GO:0003676">
    <property type="term" value="F:nucleic acid binding"/>
    <property type="evidence" value="ECO:0007669"/>
    <property type="project" value="InterPro"/>
</dbReference>
<dbReference type="Pfam" id="PF05175">
    <property type="entry name" value="MTS"/>
    <property type="match status" value="1"/>
</dbReference>
<dbReference type="HAMAP" id="MF_02126">
    <property type="entry name" value="RF_methyltr_PrmC"/>
    <property type="match status" value="1"/>
</dbReference>
<feature type="domain" description="Release factor glutamine methyltransferase N-terminal" evidence="7">
    <location>
        <begin position="7"/>
        <end position="77"/>
    </location>
</feature>
<dbReference type="EMBL" id="SNXO01000014">
    <property type="protein sequence ID" value="TDP56470.1"/>
    <property type="molecule type" value="Genomic_DNA"/>
</dbReference>
<dbReference type="GO" id="GO:0102559">
    <property type="term" value="F:peptide chain release factor N(5)-glutamine methyltransferase activity"/>
    <property type="evidence" value="ECO:0007669"/>
    <property type="project" value="UniProtKB-EC"/>
</dbReference>
<evidence type="ECO:0000313" key="8">
    <source>
        <dbReference type="EMBL" id="TDP56470.1"/>
    </source>
</evidence>
<dbReference type="InterPro" id="IPR007848">
    <property type="entry name" value="Small_mtfrase_dom"/>
</dbReference>
<keyword evidence="3 5" id="KW-0949">S-adenosyl-L-methionine</keyword>
<dbReference type="InterPro" id="IPR019874">
    <property type="entry name" value="RF_methyltr_PrmC"/>
</dbReference>
<dbReference type="Proteomes" id="UP000295500">
    <property type="component" value="Unassembled WGS sequence"/>
</dbReference>
<dbReference type="RefSeq" id="WP_133528339.1">
    <property type="nucleotide sequence ID" value="NZ_CALCQM010000140.1"/>
</dbReference>
<dbReference type="EC" id="2.1.1.297" evidence="5"/>
<dbReference type="Gene3D" id="1.10.8.10">
    <property type="entry name" value="DNA helicase RuvA subunit, C-terminal domain"/>
    <property type="match status" value="1"/>
</dbReference>
<dbReference type="NCBIfam" id="TIGR00536">
    <property type="entry name" value="hemK_fam"/>
    <property type="match status" value="1"/>
</dbReference>
<evidence type="ECO:0000259" key="7">
    <source>
        <dbReference type="Pfam" id="PF17827"/>
    </source>
</evidence>
<evidence type="ECO:0000256" key="3">
    <source>
        <dbReference type="ARBA" id="ARBA00022691"/>
    </source>
</evidence>
<dbReference type="PANTHER" id="PTHR18895:SF74">
    <property type="entry name" value="MTRF1L RELEASE FACTOR GLUTAMINE METHYLTRANSFERASE"/>
    <property type="match status" value="1"/>
</dbReference>
<keyword evidence="1 5" id="KW-0489">Methyltransferase</keyword>
<dbReference type="InterPro" id="IPR050320">
    <property type="entry name" value="N5-glutamine_MTase"/>
</dbReference>
<feature type="binding site" evidence="5">
    <location>
        <position position="157"/>
    </location>
    <ligand>
        <name>S-adenosyl-L-methionine</name>
        <dbReference type="ChEBI" id="CHEBI:59789"/>
    </ligand>
</feature>
<evidence type="ECO:0000256" key="5">
    <source>
        <dbReference type="HAMAP-Rule" id="MF_02126"/>
    </source>
</evidence>
<comment type="function">
    <text evidence="5">Methylates the class 1 translation termination release factors RF1/PrfA and RF2/PrfB on the glutamine residue of the universally conserved GGQ motif.</text>
</comment>
<proteinExistence type="inferred from homology"/>
<feature type="domain" description="Methyltransferase small" evidence="6">
    <location>
        <begin position="125"/>
        <end position="211"/>
    </location>
</feature>
<feature type="binding site" evidence="5">
    <location>
        <begin position="134"/>
        <end position="138"/>
    </location>
    <ligand>
        <name>S-adenosyl-L-methionine</name>
        <dbReference type="ChEBI" id="CHEBI:59789"/>
    </ligand>
</feature>
<reference evidence="8 9" key="1">
    <citation type="submission" date="2019-03" db="EMBL/GenBank/DDBJ databases">
        <title>Genomic Encyclopedia of Type Strains, Phase IV (KMG-IV): sequencing the most valuable type-strain genomes for metagenomic binning, comparative biology and taxonomic classification.</title>
        <authorList>
            <person name="Goeker M."/>
        </authorList>
    </citation>
    <scope>NUCLEOTIDE SEQUENCE [LARGE SCALE GENOMIC DNA]</scope>
    <source>
        <strain evidence="8 9">DSM 28287</strain>
    </source>
</reference>
<comment type="similarity">
    <text evidence="5">Belongs to the protein N5-glutamine methyltransferase family. PrmC subfamily.</text>
</comment>
<evidence type="ECO:0000256" key="4">
    <source>
        <dbReference type="ARBA" id="ARBA00048391"/>
    </source>
</evidence>
<dbReference type="OrthoDB" id="9800643at2"/>
<dbReference type="PANTHER" id="PTHR18895">
    <property type="entry name" value="HEMK METHYLTRANSFERASE"/>
    <property type="match status" value="1"/>
</dbReference>
<feature type="binding site" evidence="5">
    <location>
        <position position="205"/>
    </location>
    <ligand>
        <name>S-adenosyl-L-methionine</name>
        <dbReference type="ChEBI" id="CHEBI:59789"/>
    </ligand>
</feature>
<dbReference type="SUPFAM" id="SSF53335">
    <property type="entry name" value="S-adenosyl-L-methionine-dependent methyltransferases"/>
    <property type="match status" value="1"/>
</dbReference>
<dbReference type="InterPro" id="IPR040758">
    <property type="entry name" value="PrmC_N"/>
</dbReference>